<dbReference type="Proteomes" id="UP000324611">
    <property type="component" value="Unassembled WGS sequence"/>
</dbReference>
<keyword evidence="3" id="KW-1185">Reference proteome</keyword>
<organism evidence="2 3">
    <name type="scientific">Chitinophaga agrisoli</name>
    <dbReference type="NCBI Taxonomy" id="2607653"/>
    <lineage>
        <taxon>Bacteria</taxon>
        <taxon>Pseudomonadati</taxon>
        <taxon>Bacteroidota</taxon>
        <taxon>Chitinophagia</taxon>
        <taxon>Chitinophagales</taxon>
        <taxon>Chitinophagaceae</taxon>
        <taxon>Chitinophaga</taxon>
    </lineage>
</organism>
<reference evidence="2 3" key="1">
    <citation type="submission" date="2019-09" db="EMBL/GenBank/DDBJ databases">
        <title>Chitinophaga ginsengihumi sp. nov., isolated from soil of ginseng rhizosphere.</title>
        <authorList>
            <person name="Lee J."/>
        </authorList>
    </citation>
    <scope>NUCLEOTIDE SEQUENCE [LARGE SCALE GENOMIC DNA]</scope>
    <source>
        <strain evidence="2 3">BN140078</strain>
    </source>
</reference>
<feature type="region of interest" description="Disordered" evidence="1">
    <location>
        <begin position="59"/>
        <end position="101"/>
    </location>
</feature>
<evidence type="ECO:0000313" key="2">
    <source>
        <dbReference type="EMBL" id="KAA2238829.1"/>
    </source>
</evidence>
<evidence type="ECO:0000313" key="3">
    <source>
        <dbReference type="Proteomes" id="UP000324611"/>
    </source>
</evidence>
<feature type="compositionally biased region" description="Low complexity" evidence="1">
    <location>
        <begin position="9"/>
        <end position="18"/>
    </location>
</feature>
<feature type="region of interest" description="Disordered" evidence="1">
    <location>
        <begin position="1"/>
        <end position="27"/>
    </location>
</feature>
<gene>
    <name evidence="2" type="ORF">F0L74_21685</name>
</gene>
<accession>A0A5B2VKW3</accession>
<name>A0A5B2VKW3_9BACT</name>
<evidence type="ECO:0000256" key="1">
    <source>
        <dbReference type="SAM" id="MobiDB-lite"/>
    </source>
</evidence>
<sequence length="101" mass="10873">MPHKKRNADPAPASSAAAYHHRSSGLSQPAVAALQLTAAGNQPGNEDQHARNILPFQLKFNNTGQPDNLAASRRRSPKPGLLFNRKTTGLMPPGSCNRQPR</sequence>
<dbReference type="AlphaFoldDB" id="A0A5B2VKW3"/>
<dbReference type="EMBL" id="VUOC01000004">
    <property type="protein sequence ID" value="KAA2238829.1"/>
    <property type="molecule type" value="Genomic_DNA"/>
</dbReference>
<reference evidence="2 3" key="2">
    <citation type="submission" date="2019-09" db="EMBL/GenBank/DDBJ databases">
        <authorList>
            <person name="Jin C."/>
        </authorList>
    </citation>
    <scope>NUCLEOTIDE SEQUENCE [LARGE SCALE GENOMIC DNA]</scope>
    <source>
        <strain evidence="2 3">BN140078</strain>
    </source>
</reference>
<comment type="caution">
    <text evidence="2">The sequence shown here is derived from an EMBL/GenBank/DDBJ whole genome shotgun (WGS) entry which is preliminary data.</text>
</comment>
<protein>
    <submittedName>
        <fullName evidence="2">Uncharacterized protein</fullName>
    </submittedName>
</protein>
<dbReference type="RefSeq" id="WP_149840008.1">
    <property type="nucleotide sequence ID" value="NZ_VUOC01000004.1"/>
</dbReference>
<proteinExistence type="predicted"/>